<dbReference type="AlphaFoldDB" id="A0AAN9UAD1"/>
<comment type="caution">
    <text evidence="1">The sequence shown here is derived from an EMBL/GenBank/DDBJ whole genome shotgun (WGS) entry which is preliminary data.</text>
</comment>
<protein>
    <submittedName>
        <fullName evidence="1">Uncharacterized protein</fullName>
    </submittedName>
</protein>
<dbReference type="EMBL" id="JAJSPL020000012">
    <property type="protein sequence ID" value="KAK7743908.1"/>
    <property type="molecule type" value="Genomic_DNA"/>
</dbReference>
<gene>
    <name evidence="1" type="ORF">SLS53_003930</name>
</gene>
<evidence type="ECO:0000313" key="2">
    <source>
        <dbReference type="Proteomes" id="UP001320245"/>
    </source>
</evidence>
<reference evidence="1 2" key="1">
    <citation type="journal article" date="2023" name="PLoS ONE">
        <title>Cytospora paraplurivora sp. nov. isolated from orchards with fruit tree decline syndrome in Ontario, Canada.</title>
        <authorList>
            <person name="Ilyukhin E."/>
            <person name="Nguyen H.D.T."/>
            <person name="Castle A.J."/>
            <person name="Ellouze W."/>
        </authorList>
    </citation>
    <scope>NUCLEOTIDE SEQUENCE [LARGE SCALE GENOMIC DNA]</scope>
    <source>
        <strain evidence="1 2">FDS-564</strain>
    </source>
</reference>
<accession>A0AAN9UAD1</accession>
<proteinExistence type="predicted"/>
<organism evidence="1 2">
    <name type="scientific">Cytospora paraplurivora</name>
    <dbReference type="NCBI Taxonomy" id="2898453"/>
    <lineage>
        <taxon>Eukaryota</taxon>
        <taxon>Fungi</taxon>
        <taxon>Dikarya</taxon>
        <taxon>Ascomycota</taxon>
        <taxon>Pezizomycotina</taxon>
        <taxon>Sordariomycetes</taxon>
        <taxon>Sordariomycetidae</taxon>
        <taxon>Diaporthales</taxon>
        <taxon>Cytosporaceae</taxon>
        <taxon>Cytospora</taxon>
    </lineage>
</organism>
<name>A0AAN9UAD1_9PEZI</name>
<sequence>MDEDLSYRLTVDQGQVEYELIGHAKRNPAVFESYILRPGAILDEGYSLRKIAWSLGPSVRVEALARAMIDIALNGFEKDTLENKDVGEWDAGVRNPQ</sequence>
<evidence type="ECO:0000313" key="1">
    <source>
        <dbReference type="EMBL" id="KAK7743908.1"/>
    </source>
</evidence>
<dbReference type="Proteomes" id="UP001320245">
    <property type="component" value="Unassembled WGS sequence"/>
</dbReference>
<keyword evidence="2" id="KW-1185">Reference proteome</keyword>
<dbReference type="Gene3D" id="3.40.50.720">
    <property type="entry name" value="NAD(P)-binding Rossmann-like Domain"/>
    <property type="match status" value="1"/>
</dbReference>